<evidence type="ECO:0000313" key="1">
    <source>
        <dbReference type="EMBL" id="KAK9417620.1"/>
    </source>
</evidence>
<accession>A0ABR2USH2</accession>
<sequence>MCTGRLATPAELADQAINDRLVPDCGYNWHAFLTAIYQRNQIEGISAEDTSRDVARGEFAYEAYIPRWTDPNFREDQAIVSSGWGYVGRPKRDALGRLRPALMPHDAQRNPTAYAKRWGIHPDQSGGRSRLSPTHAAERRRLAVLQFQLDHQTDAVKNLLAAETTRKKLAALLKVNGQLVVSDHEFESWRTQNNNETLPAITGSATLNQDPMKVDTSGLGDDTKRFYADLREEIEDDQDWQRLLFNGLTTDELIAENIHTMSNEESNNLDMSQPLHILFTRDKWLDQSTFGSTKHDPRLFYTINGSPRKEWNVSKNDEIWDILQPSLQIASRILHQNPPVWQALKDLRTRQPILDDDLDPRTNKRANTTPLMRMVPIGAIDIDECPEPVQLLCRDLGFDTVQRIDELLVQNLRFFIGAGHNSPAAYTTDGKFGSTRFSPKVPGQVIVDISAEMIWPLLVNEYSSSEKLCCHFMIAVTLLHELMHATHNMVATMCAIPNKNHPAGQLPAVSNLMDRIGKEVLDKDNVYQEPYYKDSFWTELGNLFEYETFGMSFGALPLTDNASTMITLQPLALVGYSYPTVFADANVYLNVDEPIVDFCQPIRIDWIHRFFQQTFWDTEIKQWGLDILKLTPQNINNFTLMSYEWFNDSVMQELFGQDNYDFFRTVWQFLHRTGMPILGDYLKYSLWDVRSLVMIKTRLHAEFMQRWDHLDSKIDVDPLPRSLETFYIATTLGRRVVASIADGDSVNAQRDWLNAMPRQRAAFNRESNSAWVARMETYFDAAFPEGGSLLQHVIYLYGIYQREVGKLQRYVHEYFSQDREGREYLWPSDGYTAHFDWVASALGTYAKTARDLSGLLDSIAQHSCIQPLRCSTAYSMWAARFKTIYIDTKTLHEALTADRTHKLSNVQINMVLSGIKVPLSATKSKVQQLQKLAMREFNLVTLGIRDTVTEFITRVDRFRQSTTTTSFSSIPDYARDPVPDFTVINLNEVADAFRFNDHLTGIIMPGAFMTRPLESSIAKLLDHPWPFRNLESITSLTYDRKSLKEQSIPTRRTISGRIMRPSLPSYKQ</sequence>
<reference evidence="1 2" key="1">
    <citation type="journal article" date="2024" name="J. Plant Pathol.">
        <title>Sequence and assembly of the genome of Seiridium unicorne, isolate CBS 538.82, causal agent of cypress canker disease.</title>
        <authorList>
            <person name="Scali E."/>
            <person name="Rocca G.D."/>
            <person name="Danti R."/>
            <person name="Garbelotto M."/>
            <person name="Barberini S."/>
            <person name="Baroncelli R."/>
            <person name="Emiliani G."/>
        </authorList>
    </citation>
    <scope>NUCLEOTIDE SEQUENCE [LARGE SCALE GENOMIC DNA]</scope>
    <source>
        <strain evidence="1 2">BM-138-508</strain>
    </source>
</reference>
<keyword evidence="2" id="KW-1185">Reference proteome</keyword>
<protein>
    <submittedName>
        <fullName evidence="1">Uncharacterized protein</fullName>
    </submittedName>
</protein>
<gene>
    <name evidence="1" type="ORF">SUNI508_01377</name>
</gene>
<name>A0ABR2USH2_9PEZI</name>
<evidence type="ECO:0000313" key="2">
    <source>
        <dbReference type="Proteomes" id="UP001408356"/>
    </source>
</evidence>
<proteinExistence type="predicted"/>
<dbReference type="Proteomes" id="UP001408356">
    <property type="component" value="Unassembled WGS sequence"/>
</dbReference>
<comment type="caution">
    <text evidence="1">The sequence shown here is derived from an EMBL/GenBank/DDBJ whole genome shotgun (WGS) entry which is preliminary data.</text>
</comment>
<organism evidence="1 2">
    <name type="scientific">Seiridium unicorne</name>
    <dbReference type="NCBI Taxonomy" id="138068"/>
    <lineage>
        <taxon>Eukaryota</taxon>
        <taxon>Fungi</taxon>
        <taxon>Dikarya</taxon>
        <taxon>Ascomycota</taxon>
        <taxon>Pezizomycotina</taxon>
        <taxon>Sordariomycetes</taxon>
        <taxon>Xylariomycetidae</taxon>
        <taxon>Amphisphaeriales</taxon>
        <taxon>Sporocadaceae</taxon>
        <taxon>Seiridium</taxon>
    </lineage>
</organism>
<dbReference type="EMBL" id="JARVKF010000396">
    <property type="protein sequence ID" value="KAK9417620.1"/>
    <property type="molecule type" value="Genomic_DNA"/>
</dbReference>